<accession>A0A3N0AV29</accession>
<dbReference type="InterPro" id="IPR036280">
    <property type="entry name" value="Multihaem_cyt_sf"/>
</dbReference>
<dbReference type="CDD" id="cd08168">
    <property type="entry name" value="Cytochrom_C3"/>
    <property type="match status" value="1"/>
</dbReference>
<dbReference type="InterPro" id="IPR036374">
    <property type="entry name" value="OxRdtase_Mopterin-bd_sf"/>
</dbReference>
<feature type="signal peptide" evidence="1">
    <location>
        <begin position="1"/>
        <end position="19"/>
    </location>
</feature>
<reference evidence="4" key="1">
    <citation type="submission" date="2018-05" db="EMBL/GenBank/DDBJ databases">
        <title>Genome Sequencing of selected type strains of the family Eggerthellaceae.</title>
        <authorList>
            <person name="Danylec N."/>
            <person name="Stoll D.A."/>
            <person name="Doetsch A."/>
            <person name="Huch M."/>
        </authorList>
    </citation>
    <scope>NUCLEOTIDE SEQUENCE [LARGE SCALE GENOMIC DNA]</scope>
    <source>
        <strain evidence="4">DSM 16106</strain>
    </source>
</reference>
<dbReference type="Pfam" id="PF00174">
    <property type="entry name" value="Oxidored_molyb"/>
    <property type="match status" value="1"/>
</dbReference>
<dbReference type="PROSITE" id="PS51257">
    <property type="entry name" value="PROKAR_LIPOPROTEIN"/>
    <property type="match status" value="1"/>
</dbReference>
<sequence>MRKKFVWMTAVLLAGSFLAVGCAQQNPAGESDASAEPQYANSIEEAEAVLAKENERWQEINKEYAPEIRTLEDGTKVQRTPSEYQCYHWNRPYEKGTSYNNYFLDADNRGCGACHEDLGDALSNMEYAHPTVWNDALGSKLTVDQCMLCHSDDDGYEMGTVMHAVHYGERNGTNFEDRGGKCISCHNITENGNGAELWDEVKYDHLDGIVKVKDVQGEFKFDQDTTTAPEDMFTYDWIHSNYDHLIHIMGKNVLDAELPQDFVDNWEVTINGLVNKPYTAKLADLIAEAERAGVTVTKLSKIHCVDNMPGGGGISNVEITGIPLNWLIEKGGGASKDITGVLFDRREFRTNGEMTHSNRGVPEASFDNVYLVYEIGGKRLDPSQGSPCINWVEGCDAQSFVKQCMGYTLTDEEKPWSDWMMNGFNTYGEGPYINKPNATVLKVPEGMIIETGKPFTFEGYADAYDEAVTKLEFSMDNGKTWTAYDLGQTDPRQWVYWHYTWTPETDGSYVLTVRGTTETGLVSVNNQKVMVTAKSNVEG</sequence>
<dbReference type="AlphaFoldDB" id="A0A3N0AV29"/>
<organism evidence="3 4">
    <name type="scientific">Paraeggerthella hongkongensis</name>
    <dbReference type="NCBI Taxonomy" id="230658"/>
    <lineage>
        <taxon>Bacteria</taxon>
        <taxon>Bacillati</taxon>
        <taxon>Actinomycetota</taxon>
        <taxon>Coriobacteriia</taxon>
        <taxon>Eggerthellales</taxon>
        <taxon>Eggerthellaceae</taxon>
        <taxon>Paraeggerthella</taxon>
    </lineage>
</organism>
<evidence type="ECO:0000313" key="4">
    <source>
        <dbReference type="Proteomes" id="UP000278632"/>
    </source>
</evidence>
<dbReference type="SUPFAM" id="SSF48695">
    <property type="entry name" value="Multiheme cytochromes"/>
    <property type="match status" value="1"/>
</dbReference>
<dbReference type="OrthoDB" id="3169350at2"/>
<dbReference type="Gene3D" id="2.60.40.650">
    <property type="match status" value="1"/>
</dbReference>
<evidence type="ECO:0000259" key="2">
    <source>
        <dbReference type="Pfam" id="PF00174"/>
    </source>
</evidence>
<dbReference type="SUPFAM" id="SSF56524">
    <property type="entry name" value="Oxidoreductase molybdopterin-binding domain"/>
    <property type="match status" value="1"/>
</dbReference>
<dbReference type="Gene3D" id="3.90.10.10">
    <property type="entry name" value="Cytochrome C3"/>
    <property type="match status" value="1"/>
</dbReference>
<keyword evidence="4" id="KW-1185">Reference proteome</keyword>
<protein>
    <recommendedName>
        <fullName evidence="2">Oxidoreductase molybdopterin-binding domain-containing protein</fullName>
    </recommendedName>
</protein>
<dbReference type="EMBL" id="QICD01000038">
    <property type="protein sequence ID" value="RNL38518.1"/>
    <property type="molecule type" value="Genomic_DNA"/>
</dbReference>
<comment type="caution">
    <text evidence="3">The sequence shown here is derived from an EMBL/GenBank/DDBJ whole genome shotgun (WGS) entry which is preliminary data.</text>
</comment>
<evidence type="ECO:0000256" key="1">
    <source>
        <dbReference type="SAM" id="SignalP"/>
    </source>
</evidence>
<dbReference type="InterPro" id="IPR000572">
    <property type="entry name" value="OxRdtase_Mopterin-bd_dom"/>
</dbReference>
<dbReference type="SUPFAM" id="SSF81296">
    <property type="entry name" value="E set domains"/>
    <property type="match status" value="1"/>
</dbReference>
<dbReference type="Proteomes" id="UP000278632">
    <property type="component" value="Unassembled WGS sequence"/>
</dbReference>
<dbReference type="RefSeq" id="WP_123193072.1">
    <property type="nucleotide sequence ID" value="NZ_QICD01000038.1"/>
</dbReference>
<proteinExistence type="predicted"/>
<dbReference type="InterPro" id="IPR014756">
    <property type="entry name" value="Ig_E-set"/>
</dbReference>
<keyword evidence="1" id="KW-0732">Signal</keyword>
<evidence type="ECO:0000313" key="3">
    <source>
        <dbReference type="EMBL" id="RNL38518.1"/>
    </source>
</evidence>
<gene>
    <name evidence="3" type="ORF">DMP08_11770</name>
</gene>
<feature type="domain" description="Oxidoreductase molybdopterin-binding" evidence="2">
    <location>
        <begin position="259"/>
        <end position="414"/>
    </location>
</feature>
<name>A0A3N0AV29_9ACTN</name>
<feature type="chain" id="PRO_5038466001" description="Oxidoreductase molybdopterin-binding domain-containing protein" evidence="1">
    <location>
        <begin position="20"/>
        <end position="539"/>
    </location>
</feature>
<dbReference type="Gene3D" id="3.90.420.10">
    <property type="entry name" value="Oxidoreductase, molybdopterin-binding domain"/>
    <property type="match status" value="1"/>
</dbReference>